<evidence type="ECO:0000256" key="2">
    <source>
        <dbReference type="ARBA" id="ARBA00008661"/>
    </source>
</evidence>
<dbReference type="EMBL" id="OU898277">
    <property type="protein sequence ID" value="CAG9829469.1"/>
    <property type="molecule type" value="Genomic_DNA"/>
</dbReference>
<evidence type="ECO:0000256" key="11">
    <source>
        <dbReference type="RuleBase" id="RU363063"/>
    </source>
</evidence>
<keyword evidence="10" id="KW-0325">Glycoprotein</keyword>
<evidence type="ECO:0000313" key="12">
    <source>
        <dbReference type="EMBL" id="CAG9829469.1"/>
    </source>
</evidence>
<evidence type="ECO:0000256" key="5">
    <source>
        <dbReference type="ARBA" id="ARBA00022692"/>
    </source>
</evidence>
<dbReference type="Gene3D" id="3.90.550.50">
    <property type="match status" value="1"/>
</dbReference>
<evidence type="ECO:0000256" key="7">
    <source>
        <dbReference type="ARBA" id="ARBA00022989"/>
    </source>
</evidence>
<protein>
    <recommendedName>
        <fullName evidence="11">Hexosyltransferase</fullName>
        <ecNumber evidence="11">2.4.1.-</ecNumber>
    </recommendedName>
</protein>
<evidence type="ECO:0000313" key="13">
    <source>
        <dbReference type="Proteomes" id="UP001153709"/>
    </source>
</evidence>
<comment type="subcellular location">
    <subcellularLocation>
        <location evidence="1 11">Golgi apparatus membrane</location>
        <topology evidence="1 11">Single-pass type II membrane protein</topology>
    </subcellularLocation>
</comment>
<keyword evidence="8 11" id="KW-0333">Golgi apparatus</keyword>
<keyword evidence="9 11" id="KW-0472">Membrane</keyword>
<dbReference type="AlphaFoldDB" id="A0A9N9X8T6"/>
<reference evidence="12" key="1">
    <citation type="submission" date="2022-01" db="EMBL/GenBank/DDBJ databases">
        <authorList>
            <person name="King R."/>
        </authorList>
    </citation>
    <scope>NUCLEOTIDE SEQUENCE</scope>
</reference>
<comment type="similarity">
    <text evidence="2 11">Belongs to the glycosyltransferase 31 family.</text>
</comment>
<keyword evidence="6 11" id="KW-0735">Signal-anchor</keyword>
<keyword evidence="7 11" id="KW-1133">Transmembrane helix</keyword>
<accession>A0A9N9X8T6</accession>
<keyword evidence="3 11" id="KW-0328">Glycosyltransferase</keyword>
<sequence length="341" mass="39542">MSLKIYIGLIVTVIIVLILVYLNVEHKVEGWDKNVDRNVSHYLSHISTQIVPTRFCNEPLLTLMIVTSAPSNKNERQTIRETWGNKENIKKYNGSVTFFIGKSLDPEIQKAILGESEKYDDIIQEDFVDSYYNLTLKSTLIMRLVSSRCLGSAQYLLKIDDDMFLNVPNLFEMIVTKNKSENFLIGLLECNARPIKDPFSKWYSPNYLFNETVFPNFVSGISYLMSMDTTRKLYEAALTTPLFHLEDVYLTGICARKAGIHPEHSSQFIRSAPDDEPCQFKNYIAIHDMTPSRMRNTFYSLSDSSLMGECSNYKEMFNVRQWMWNTLLIPYSRSKRKRLCN</sequence>
<proteinExistence type="inferred from homology"/>
<dbReference type="EC" id="2.4.1.-" evidence="11"/>
<dbReference type="FunFam" id="3.90.550.50:FF:000001">
    <property type="entry name" value="Hexosyltransferase"/>
    <property type="match status" value="1"/>
</dbReference>
<keyword evidence="5 11" id="KW-0812">Transmembrane</keyword>
<dbReference type="PANTHER" id="PTHR11214:SF314">
    <property type="entry name" value="HEXOSYLTRANSFERASE"/>
    <property type="match status" value="1"/>
</dbReference>
<evidence type="ECO:0000256" key="10">
    <source>
        <dbReference type="ARBA" id="ARBA00023180"/>
    </source>
</evidence>
<evidence type="ECO:0000256" key="9">
    <source>
        <dbReference type="ARBA" id="ARBA00023136"/>
    </source>
</evidence>
<dbReference type="Proteomes" id="UP001153709">
    <property type="component" value="Chromosome 2"/>
</dbReference>
<evidence type="ECO:0000256" key="4">
    <source>
        <dbReference type="ARBA" id="ARBA00022679"/>
    </source>
</evidence>
<keyword evidence="13" id="KW-1185">Reference proteome</keyword>
<feature type="transmembrane region" description="Helical" evidence="11">
    <location>
        <begin position="6"/>
        <end position="24"/>
    </location>
</feature>
<gene>
    <name evidence="12" type="ORF">DIABBA_LOCUS3275</name>
</gene>
<keyword evidence="4" id="KW-0808">Transferase</keyword>
<organism evidence="12 13">
    <name type="scientific">Diabrotica balteata</name>
    <name type="common">Banded cucumber beetle</name>
    <dbReference type="NCBI Taxonomy" id="107213"/>
    <lineage>
        <taxon>Eukaryota</taxon>
        <taxon>Metazoa</taxon>
        <taxon>Ecdysozoa</taxon>
        <taxon>Arthropoda</taxon>
        <taxon>Hexapoda</taxon>
        <taxon>Insecta</taxon>
        <taxon>Pterygota</taxon>
        <taxon>Neoptera</taxon>
        <taxon>Endopterygota</taxon>
        <taxon>Coleoptera</taxon>
        <taxon>Polyphaga</taxon>
        <taxon>Cucujiformia</taxon>
        <taxon>Chrysomeloidea</taxon>
        <taxon>Chrysomelidae</taxon>
        <taxon>Galerucinae</taxon>
        <taxon>Diabroticina</taxon>
        <taxon>Diabroticites</taxon>
        <taxon>Diabrotica</taxon>
    </lineage>
</organism>
<dbReference type="OrthoDB" id="5512589at2759"/>
<dbReference type="PANTHER" id="PTHR11214">
    <property type="entry name" value="BETA-1,3-N-ACETYLGLUCOSAMINYLTRANSFERASE"/>
    <property type="match status" value="1"/>
</dbReference>
<evidence type="ECO:0000256" key="6">
    <source>
        <dbReference type="ARBA" id="ARBA00022968"/>
    </source>
</evidence>
<dbReference type="GO" id="GO:0000139">
    <property type="term" value="C:Golgi membrane"/>
    <property type="evidence" value="ECO:0007669"/>
    <property type="project" value="UniProtKB-SubCell"/>
</dbReference>
<dbReference type="GO" id="GO:0016758">
    <property type="term" value="F:hexosyltransferase activity"/>
    <property type="evidence" value="ECO:0007669"/>
    <property type="project" value="InterPro"/>
</dbReference>
<dbReference type="InterPro" id="IPR002659">
    <property type="entry name" value="Glyco_trans_31"/>
</dbReference>
<dbReference type="GO" id="GO:0006493">
    <property type="term" value="P:protein O-linked glycosylation"/>
    <property type="evidence" value="ECO:0007669"/>
    <property type="project" value="TreeGrafter"/>
</dbReference>
<name>A0A9N9X8T6_DIABA</name>
<dbReference type="Pfam" id="PF01762">
    <property type="entry name" value="Galactosyl_T"/>
    <property type="match status" value="1"/>
</dbReference>
<evidence type="ECO:0000256" key="1">
    <source>
        <dbReference type="ARBA" id="ARBA00004323"/>
    </source>
</evidence>
<evidence type="ECO:0000256" key="3">
    <source>
        <dbReference type="ARBA" id="ARBA00022676"/>
    </source>
</evidence>
<evidence type="ECO:0000256" key="8">
    <source>
        <dbReference type="ARBA" id="ARBA00023034"/>
    </source>
</evidence>